<keyword evidence="1" id="KW-0175">Coiled coil</keyword>
<dbReference type="AlphaFoldDB" id="A0AAD1XFU2"/>
<feature type="compositionally biased region" description="Basic and acidic residues" evidence="2">
    <location>
        <begin position="392"/>
        <end position="407"/>
    </location>
</feature>
<name>A0AAD1XFU2_EUPCR</name>
<feature type="region of interest" description="Disordered" evidence="2">
    <location>
        <begin position="245"/>
        <end position="264"/>
    </location>
</feature>
<evidence type="ECO:0000313" key="3">
    <source>
        <dbReference type="EMBL" id="CAI2370046.1"/>
    </source>
</evidence>
<evidence type="ECO:0000256" key="1">
    <source>
        <dbReference type="SAM" id="Coils"/>
    </source>
</evidence>
<proteinExistence type="predicted"/>
<protein>
    <submittedName>
        <fullName evidence="3">Uncharacterized protein</fullName>
    </submittedName>
</protein>
<evidence type="ECO:0000256" key="2">
    <source>
        <dbReference type="SAM" id="MobiDB-lite"/>
    </source>
</evidence>
<sequence length="445" mass="52052">MEDNIDELENNFRLDPDSDSLEQAQAKFTDFKSNFEQLAKYTHQSSSDYGRSDSGNQKRICGLIEKELLDIVNLYSEDRKVKSKQIDKLKRDNKKLKALVADFKRNSSRRNANQSLEPDLVNRIVKQEVAKVNKQCLQEKDALSCSYSEELQRRDRHISILKESIHHQENEIKHLINVIGNSDHCQCKKIQHRDKKMKRRIRNMNKMFKDLDKVLHKKVEVEIENSEEELEDLMQVECRIRQHTPDCGTTQKETPNQTDASEPRGVFKGLITPYKAKGNHYRDYLDNKNLYKSNTEDNSAELLYGRKRIHEGIGRPHWSGMKQNASTSRISACQRLDCEKAEVLMDNGSRHLVQKYAHNEERNIRRSVNYLEEVQYYARHQDDRSSSNYLTFKERGTESRYQTDSRSSRPKVLTSNASHPVTPRITSYNTKPSHTNIEINCISFR</sequence>
<dbReference type="Proteomes" id="UP001295684">
    <property type="component" value="Unassembled WGS sequence"/>
</dbReference>
<feature type="compositionally biased region" description="Polar residues" evidence="2">
    <location>
        <begin position="413"/>
        <end position="422"/>
    </location>
</feature>
<gene>
    <name evidence="3" type="ORF">ECRASSUSDP1_LOCUS11354</name>
</gene>
<dbReference type="EMBL" id="CAMPGE010011208">
    <property type="protein sequence ID" value="CAI2370046.1"/>
    <property type="molecule type" value="Genomic_DNA"/>
</dbReference>
<accession>A0AAD1XFU2</accession>
<feature type="compositionally biased region" description="Polar residues" evidence="2">
    <location>
        <begin position="247"/>
        <end position="260"/>
    </location>
</feature>
<feature type="region of interest" description="Disordered" evidence="2">
    <location>
        <begin position="388"/>
        <end position="422"/>
    </location>
</feature>
<organism evidence="3 4">
    <name type="scientific">Euplotes crassus</name>
    <dbReference type="NCBI Taxonomy" id="5936"/>
    <lineage>
        <taxon>Eukaryota</taxon>
        <taxon>Sar</taxon>
        <taxon>Alveolata</taxon>
        <taxon>Ciliophora</taxon>
        <taxon>Intramacronucleata</taxon>
        <taxon>Spirotrichea</taxon>
        <taxon>Hypotrichia</taxon>
        <taxon>Euplotida</taxon>
        <taxon>Euplotidae</taxon>
        <taxon>Moneuplotes</taxon>
    </lineage>
</organism>
<comment type="caution">
    <text evidence="3">The sequence shown here is derived from an EMBL/GenBank/DDBJ whole genome shotgun (WGS) entry which is preliminary data.</text>
</comment>
<reference evidence="3" key="1">
    <citation type="submission" date="2023-07" db="EMBL/GenBank/DDBJ databases">
        <authorList>
            <consortium name="AG Swart"/>
            <person name="Singh M."/>
            <person name="Singh A."/>
            <person name="Seah K."/>
            <person name="Emmerich C."/>
        </authorList>
    </citation>
    <scope>NUCLEOTIDE SEQUENCE</scope>
    <source>
        <strain evidence="3">DP1</strain>
    </source>
</reference>
<evidence type="ECO:0000313" key="4">
    <source>
        <dbReference type="Proteomes" id="UP001295684"/>
    </source>
</evidence>
<feature type="coiled-coil region" evidence="1">
    <location>
        <begin position="79"/>
        <end position="106"/>
    </location>
</feature>
<keyword evidence="4" id="KW-1185">Reference proteome</keyword>